<gene>
    <name evidence="8" type="ORF">F3J40_10915</name>
</gene>
<dbReference type="InterPro" id="IPR006139">
    <property type="entry name" value="D-isomer_2_OHA_DH_cat_dom"/>
</dbReference>
<protein>
    <submittedName>
        <fullName evidence="8">D-2-hydroxyacid dehydrogenase family protein</fullName>
    </submittedName>
</protein>
<dbReference type="Pfam" id="PF00389">
    <property type="entry name" value="2-Hacid_dh"/>
    <property type="match status" value="1"/>
</dbReference>
<dbReference type="InterPro" id="IPR006140">
    <property type="entry name" value="D-isomer_DH_NAD-bd"/>
</dbReference>
<name>A0ABX0RAK5_9GAMM</name>
<organism evidence="8 9">
    <name type="scientific">Candidatus Pantoea multigeneris</name>
    <dbReference type="NCBI Taxonomy" id="2608357"/>
    <lineage>
        <taxon>Bacteria</taxon>
        <taxon>Pseudomonadati</taxon>
        <taxon>Pseudomonadota</taxon>
        <taxon>Gammaproteobacteria</taxon>
        <taxon>Enterobacterales</taxon>
        <taxon>Erwiniaceae</taxon>
        <taxon>Pantoea</taxon>
    </lineage>
</organism>
<feature type="domain" description="D-isomer specific 2-hydroxyacid dehydrogenase catalytic" evidence="6">
    <location>
        <begin position="28"/>
        <end position="315"/>
    </location>
</feature>
<comment type="similarity">
    <text evidence="1 5">Belongs to the D-isomer specific 2-hydroxyacid dehydrogenase family.</text>
</comment>
<dbReference type="InterPro" id="IPR036291">
    <property type="entry name" value="NAD(P)-bd_dom_sf"/>
</dbReference>
<feature type="domain" description="D-isomer specific 2-hydroxyacid dehydrogenase NAD-binding" evidence="7">
    <location>
        <begin position="115"/>
        <end position="289"/>
    </location>
</feature>
<dbReference type="Proteomes" id="UP001515683">
    <property type="component" value="Unassembled WGS sequence"/>
</dbReference>
<evidence type="ECO:0000313" key="9">
    <source>
        <dbReference type="Proteomes" id="UP001515683"/>
    </source>
</evidence>
<comment type="caution">
    <text evidence="8">The sequence shown here is derived from an EMBL/GenBank/DDBJ whole genome shotgun (WGS) entry which is preliminary data.</text>
</comment>
<dbReference type="PANTHER" id="PTHR42789:SF1">
    <property type="entry name" value="D-ISOMER SPECIFIC 2-HYDROXYACID DEHYDROGENASE FAMILY PROTEIN (AFU_ORTHOLOGUE AFUA_6G10090)"/>
    <property type="match status" value="1"/>
</dbReference>
<keyword evidence="9" id="KW-1185">Reference proteome</keyword>
<evidence type="ECO:0000313" key="8">
    <source>
        <dbReference type="EMBL" id="NIF22107.1"/>
    </source>
</evidence>
<keyword evidence="3 5" id="KW-0560">Oxidoreductase</keyword>
<keyword evidence="2" id="KW-0028">Amino-acid biosynthesis</keyword>
<dbReference type="SUPFAM" id="SSF51735">
    <property type="entry name" value="NAD(P)-binding Rossmann-fold domains"/>
    <property type="match status" value="1"/>
</dbReference>
<dbReference type="SUPFAM" id="SSF52283">
    <property type="entry name" value="Formate/glycerate dehydrogenase catalytic domain-like"/>
    <property type="match status" value="1"/>
</dbReference>
<evidence type="ECO:0000256" key="1">
    <source>
        <dbReference type="ARBA" id="ARBA00005854"/>
    </source>
</evidence>
<dbReference type="InterPro" id="IPR050857">
    <property type="entry name" value="D-2-hydroxyacid_DH"/>
</dbReference>
<dbReference type="PANTHER" id="PTHR42789">
    <property type="entry name" value="D-ISOMER SPECIFIC 2-HYDROXYACID DEHYDROGENASE FAMILY PROTEIN (AFU_ORTHOLOGUE AFUA_6G10090)"/>
    <property type="match status" value="1"/>
</dbReference>
<reference evidence="8 9" key="1">
    <citation type="journal article" date="2019" name="bioRxiv">
        <title>Bacteria contribute to plant secondary compound degradation in a generalist herbivore system.</title>
        <authorList>
            <person name="Francoeur C.B."/>
            <person name="Khadempour L."/>
            <person name="Moreira-Soto R.D."/>
            <person name="Gotting K."/>
            <person name="Book A.J."/>
            <person name="Pinto-Tomas A.A."/>
            <person name="Keefover-Ring K."/>
            <person name="Currie C.R."/>
        </authorList>
    </citation>
    <scope>NUCLEOTIDE SEQUENCE [LARGE SCALE GENOMIC DNA]</scope>
    <source>
        <strain evidence="8">Acro-835</strain>
    </source>
</reference>
<evidence type="ECO:0000256" key="5">
    <source>
        <dbReference type="RuleBase" id="RU003719"/>
    </source>
</evidence>
<evidence type="ECO:0000259" key="6">
    <source>
        <dbReference type="Pfam" id="PF00389"/>
    </source>
</evidence>
<proteinExistence type="inferred from homology"/>
<evidence type="ECO:0000256" key="3">
    <source>
        <dbReference type="ARBA" id="ARBA00023002"/>
    </source>
</evidence>
<accession>A0ABX0RAK5</accession>
<evidence type="ECO:0000256" key="4">
    <source>
        <dbReference type="ARBA" id="ARBA00023027"/>
    </source>
</evidence>
<keyword evidence="4" id="KW-0520">NAD</keyword>
<evidence type="ECO:0000259" key="7">
    <source>
        <dbReference type="Pfam" id="PF02826"/>
    </source>
</evidence>
<dbReference type="CDD" id="cd12169">
    <property type="entry name" value="PGDH_like_1"/>
    <property type="match status" value="1"/>
</dbReference>
<dbReference type="Pfam" id="PF02826">
    <property type="entry name" value="2-Hacid_dh_C"/>
    <property type="match status" value="1"/>
</dbReference>
<evidence type="ECO:0000256" key="2">
    <source>
        <dbReference type="ARBA" id="ARBA00022605"/>
    </source>
</evidence>
<dbReference type="PROSITE" id="PS00065">
    <property type="entry name" value="D_2_HYDROXYACID_DH_1"/>
    <property type="match status" value="1"/>
</dbReference>
<dbReference type="EMBL" id="VWXF01000004">
    <property type="protein sequence ID" value="NIF22107.1"/>
    <property type="molecule type" value="Genomic_DNA"/>
</dbReference>
<sequence>MAKYKCVILDDYQNVALNIVDWSAVNEFLDIENLTVNIPDQQALLEKLKDVDVLIVMRERTPLRKELLQKLPSLKLIITTGMRNSSIDMTACSELGITVCGTQSSSQPPAELTWGLLLALARNIVAEANNVSIYQTWQKTVGTTLNGKNIGIIGLGKIGKQVAKFAQAFGMHVYAWSPNLTAERAAEENVNFVESKEEILKISDVITLHLVSSPSTKRLLTTADFSTMKPTALLINTSRAALIEEGALVTALEENKIAGAAIDVYEEEPLSPESDYRHCRNLLATPHLGYVSDSNYVTYFSQAVENINGWINGSVIRKLN</sequence>
<dbReference type="InterPro" id="IPR029752">
    <property type="entry name" value="D-isomer_DH_CS1"/>
</dbReference>
<dbReference type="Gene3D" id="3.40.50.720">
    <property type="entry name" value="NAD(P)-binding Rossmann-like Domain"/>
    <property type="match status" value="2"/>
</dbReference>
<dbReference type="RefSeq" id="WP_167014524.1">
    <property type="nucleotide sequence ID" value="NZ_VWXF01000004.1"/>
</dbReference>